<organism evidence="1 2">
    <name type="scientific">Zostera marina</name>
    <name type="common">Eelgrass</name>
    <dbReference type="NCBI Taxonomy" id="29655"/>
    <lineage>
        <taxon>Eukaryota</taxon>
        <taxon>Viridiplantae</taxon>
        <taxon>Streptophyta</taxon>
        <taxon>Embryophyta</taxon>
        <taxon>Tracheophyta</taxon>
        <taxon>Spermatophyta</taxon>
        <taxon>Magnoliopsida</taxon>
        <taxon>Liliopsida</taxon>
        <taxon>Zosteraceae</taxon>
        <taxon>Zostera</taxon>
    </lineage>
</organism>
<evidence type="ECO:0000313" key="2">
    <source>
        <dbReference type="Proteomes" id="UP000036987"/>
    </source>
</evidence>
<gene>
    <name evidence="1" type="ORF">ZOSMA_1G02100</name>
</gene>
<dbReference type="EMBL" id="LFYR01000729">
    <property type="protein sequence ID" value="KMZ70234.1"/>
    <property type="molecule type" value="Genomic_DNA"/>
</dbReference>
<evidence type="ECO:0008006" key="3">
    <source>
        <dbReference type="Google" id="ProtNLM"/>
    </source>
</evidence>
<sequence length="243" mass="27520">ELLFLYGFVIENNPDDCLMMCYPVDALKNLPSSECKAVLLGIQNAKLRWLLSRNFLDRGYFSGKATQFEDSKKGMLNLDSSYSWSGQRKAPSYLKRLVFPEDLLSSLRILAMCEQELLQVSSLLEEIVGSDGNEQRQPSSRELQSAIWEVCGDSGALQMLVDLLLAKVMELEEGSGTAASDLELLNSYCIMDKMVVTSICNDEKKMDRKKWSCIVYRRAQKELAHLFLQEAEHLLNLCLQGQL</sequence>
<name>A0A0K9PMQ7_ZOSMR</name>
<protein>
    <recommendedName>
        <fullName evidence="3">Rubisco LSMT substrate-binding domain-containing protein</fullName>
    </recommendedName>
</protein>
<proteinExistence type="predicted"/>
<keyword evidence="2" id="KW-1185">Reference proteome</keyword>
<dbReference type="Proteomes" id="UP000036987">
    <property type="component" value="Unassembled WGS sequence"/>
</dbReference>
<accession>A0A0K9PMQ7</accession>
<comment type="caution">
    <text evidence="1">The sequence shown here is derived from an EMBL/GenBank/DDBJ whole genome shotgun (WGS) entry which is preliminary data.</text>
</comment>
<dbReference type="AlphaFoldDB" id="A0A0K9PMQ7"/>
<dbReference type="OrthoDB" id="42889at2759"/>
<evidence type="ECO:0000313" key="1">
    <source>
        <dbReference type="EMBL" id="KMZ70234.1"/>
    </source>
</evidence>
<reference evidence="2" key="1">
    <citation type="journal article" date="2016" name="Nature">
        <title>The genome of the seagrass Zostera marina reveals angiosperm adaptation to the sea.</title>
        <authorList>
            <person name="Olsen J.L."/>
            <person name="Rouze P."/>
            <person name="Verhelst B."/>
            <person name="Lin Y.-C."/>
            <person name="Bayer T."/>
            <person name="Collen J."/>
            <person name="Dattolo E."/>
            <person name="De Paoli E."/>
            <person name="Dittami S."/>
            <person name="Maumus F."/>
            <person name="Michel G."/>
            <person name="Kersting A."/>
            <person name="Lauritano C."/>
            <person name="Lohaus R."/>
            <person name="Toepel M."/>
            <person name="Tonon T."/>
            <person name="Vanneste K."/>
            <person name="Amirebrahimi M."/>
            <person name="Brakel J."/>
            <person name="Bostroem C."/>
            <person name="Chovatia M."/>
            <person name="Grimwood J."/>
            <person name="Jenkins J.W."/>
            <person name="Jueterbock A."/>
            <person name="Mraz A."/>
            <person name="Stam W.T."/>
            <person name="Tice H."/>
            <person name="Bornberg-Bauer E."/>
            <person name="Green P.J."/>
            <person name="Pearson G.A."/>
            <person name="Procaccini G."/>
            <person name="Duarte C.M."/>
            <person name="Schmutz J."/>
            <person name="Reusch T.B.H."/>
            <person name="Van de Peer Y."/>
        </authorList>
    </citation>
    <scope>NUCLEOTIDE SEQUENCE [LARGE SCALE GENOMIC DNA]</scope>
    <source>
        <strain evidence="2">cv. Finnish</strain>
    </source>
</reference>
<feature type="non-terminal residue" evidence="1">
    <location>
        <position position="1"/>
    </location>
</feature>